<evidence type="ECO:0000313" key="2">
    <source>
        <dbReference type="Proteomes" id="UP001189429"/>
    </source>
</evidence>
<dbReference type="EMBL" id="CAUYUJ010012840">
    <property type="protein sequence ID" value="CAK0834682.1"/>
    <property type="molecule type" value="Genomic_DNA"/>
</dbReference>
<dbReference type="Proteomes" id="UP001189429">
    <property type="component" value="Unassembled WGS sequence"/>
</dbReference>
<name>A0ABN9SRW5_9DINO</name>
<comment type="caution">
    <text evidence="1">The sequence shown here is derived from an EMBL/GenBank/DDBJ whole genome shotgun (WGS) entry which is preliminary data.</text>
</comment>
<accession>A0ABN9SRW5</accession>
<proteinExistence type="predicted"/>
<feature type="non-terminal residue" evidence="1">
    <location>
        <position position="53"/>
    </location>
</feature>
<protein>
    <submittedName>
        <fullName evidence="1">Uncharacterized protein</fullName>
    </submittedName>
</protein>
<keyword evidence="2" id="KW-1185">Reference proteome</keyword>
<reference evidence="1" key="1">
    <citation type="submission" date="2023-10" db="EMBL/GenBank/DDBJ databases">
        <authorList>
            <person name="Chen Y."/>
            <person name="Shah S."/>
            <person name="Dougan E. K."/>
            <person name="Thang M."/>
            <person name="Chan C."/>
        </authorList>
    </citation>
    <scope>NUCLEOTIDE SEQUENCE [LARGE SCALE GENOMIC DNA]</scope>
</reference>
<gene>
    <name evidence="1" type="ORF">PCOR1329_LOCUS32046</name>
</gene>
<sequence length="53" mass="5986">MTFTTFDSGYPSFYTFWSVITYADWTDYSHYTDGGFVTSISSCFAGFGLGFCE</sequence>
<organism evidence="1 2">
    <name type="scientific">Prorocentrum cordatum</name>
    <dbReference type="NCBI Taxonomy" id="2364126"/>
    <lineage>
        <taxon>Eukaryota</taxon>
        <taxon>Sar</taxon>
        <taxon>Alveolata</taxon>
        <taxon>Dinophyceae</taxon>
        <taxon>Prorocentrales</taxon>
        <taxon>Prorocentraceae</taxon>
        <taxon>Prorocentrum</taxon>
    </lineage>
</organism>
<evidence type="ECO:0000313" key="1">
    <source>
        <dbReference type="EMBL" id="CAK0834682.1"/>
    </source>
</evidence>